<dbReference type="PIRSF" id="PIRSF005739">
    <property type="entry name" value="O-mtase"/>
    <property type="match status" value="1"/>
</dbReference>
<dbReference type="InterPro" id="IPR016461">
    <property type="entry name" value="COMT-like"/>
</dbReference>
<gene>
    <name evidence="7" type="ORF">MUK42_27074</name>
</gene>
<dbReference type="FunFam" id="1.10.10.10:FF:000357">
    <property type="entry name" value="Caffeic acid 3-O-methyltransferase"/>
    <property type="match status" value="1"/>
</dbReference>
<proteinExistence type="predicted"/>
<dbReference type="GO" id="GO:0046983">
    <property type="term" value="F:protein dimerization activity"/>
    <property type="evidence" value="ECO:0007669"/>
    <property type="project" value="InterPro"/>
</dbReference>
<accession>A0A9E7JQK7</accession>
<dbReference type="InterPro" id="IPR036388">
    <property type="entry name" value="WH-like_DNA-bd_sf"/>
</dbReference>
<evidence type="ECO:0000256" key="4">
    <source>
        <dbReference type="PIRSR" id="PIRSR005739-1"/>
    </source>
</evidence>
<dbReference type="EMBL" id="CP097504">
    <property type="protein sequence ID" value="URD90317.1"/>
    <property type="molecule type" value="Genomic_DNA"/>
</dbReference>
<evidence type="ECO:0000259" key="5">
    <source>
        <dbReference type="Pfam" id="PF00891"/>
    </source>
</evidence>
<organism evidence="7 8">
    <name type="scientific">Musa troglodytarum</name>
    <name type="common">fe'i banana</name>
    <dbReference type="NCBI Taxonomy" id="320322"/>
    <lineage>
        <taxon>Eukaryota</taxon>
        <taxon>Viridiplantae</taxon>
        <taxon>Streptophyta</taxon>
        <taxon>Embryophyta</taxon>
        <taxon>Tracheophyta</taxon>
        <taxon>Spermatophyta</taxon>
        <taxon>Magnoliopsida</taxon>
        <taxon>Liliopsida</taxon>
        <taxon>Zingiberales</taxon>
        <taxon>Musaceae</taxon>
        <taxon>Musa</taxon>
    </lineage>
</organism>
<evidence type="ECO:0000256" key="1">
    <source>
        <dbReference type="ARBA" id="ARBA00022603"/>
    </source>
</evidence>
<dbReference type="Gene3D" id="1.10.10.10">
    <property type="entry name" value="Winged helix-like DNA-binding domain superfamily/Winged helix DNA-binding domain"/>
    <property type="match status" value="1"/>
</dbReference>
<dbReference type="PANTHER" id="PTHR11746">
    <property type="entry name" value="O-METHYLTRANSFERASE"/>
    <property type="match status" value="1"/>
</dbReference>
<keyword evidence="3" id="KW-0949">S-adenosyl-L-methionine</keyword>
<dbReference type="InterPro" id="IPR036390">
    <property type="entry name" value="WH_DNA-bd_sf"/>
</dbReference>
<evidence type="ECO:0000313" key="8">
    <source>
        <dbReference type="Proteomes" id="UP001055439"/>
    </source>
</evidence>
<evidence type="ECO:0000256" key="3">
    <source>
        <dbReference type="ARBA" id="ARBA00022691"/>
    </source>
</evidence>
<dbReference type="SUPFAM" id="SSF53335">
    <property type="entry name" value="S-adenosyl-L-methionine-dependent methyltransferases"/>
    <property type="match status" value="1"/>
</dbReference>
<feature type="domain" description="O-methyltransferase C-terminal" evidence="5">
    <location>
        <begin position="140"/>
        <end position="343"/>
    </location>
</feature>
<dbReference type="InterPro" id="IPR012967">
    <property type="entry name" value="COMT_dimerisation"/>
</dbReference>
<dbReference type="Gene3D" id="3.40.50.150">
    <property type="entry name" value="Vaccinia Virus protein VP39"/>
    <property type="match status" value="1"/>
</dbReference>
<feature type="domain" description="O-methyltransferase dimerisation" evidence="6">
    <location>
        <begin position="24"/>
        <end position="116"/>
    </location>
</feature>
<keyword evidence="8" id="KW-1185">Reference proteome</keyword>
<dbReference type="SUPFAM" id="SSF46785">
    <property type="entry name" value="Winged helix' DNA-binding domain"/>
    <property type="match status" value="1"/>
</dbReference>
<sequence length="362" mass="39857">MESIKDMPQLTPAEDEKAAMFALQLVMGSILPIAVNAAIELELLEIIVKAGPGAKLSPADVVSRMPIENPEAVAMVDRILRLLAAYEVVNCSAETGDDGHPSCKYGAAPVCKYLTKNEDGVSLAALSLANHDKINMESCYYLKDAVLEGGVPFEKAHRMMMFEHLRTDPRFNKLLNESMRNHSTILIKQLLVVYRGFDDVKVLVDVGGGTGTTLHMITSKHPHIKGINFDLPHVISNAPPYPGVKHVGGDMFERVPSGGDAIFIKWVLHVCTDEQCIKILRNCWKVLPEKGKVMVVEYILPATPESNSIAQGSFTLDLVMMIQTGGKERTRKEFEALAKEAGFIGLKATYISTCVWLMEFTK</sequence>
<evidence type="ECO:0000259" key="6">
    <source>
        <dbReference type="Pfam" id="PF08100"/>
    </source>
</evidence>
<name>A0A9E7JQK7_9LILI</name>
<protein>
    <submittedName>
        <fullName evidence="7">Caffeic acid</fullName>
    </submittedName>
</protein>
<dbReference type="Pfam" id="PF00891">
    <property type="entry name" value="Methyltransf_2"/>
    <property type="match status" value="1"/>
</dbReference>
<dbReference type="PROSITE" id="PS51683">
    <property type="entry name" value="SAM_OMT_II"/>
    <property type="match status" value="1"/>
</dbReference>
<dbReference type="Pfam" id="PF08100">
    <property type="entry name" value="Dimerisation"/>
    <property type="match status" value="1"/>
</dbReference>
<dbReference type="FunFam" id="3.40.50.150:FF:000061">
    <property type="entry name" value="Caffeic acid O-methyltransferase"/>
    <property type="match status" value="1"/>
</dbReference>
<keyword evidence="1" id="KW-0489">Methyltransferase</keyword>
<dbReference type="CDD" id="cd02440">
    <property type="entry name" value="AdoMet_MTases"/>
    <property type="match status" value="1"/>
</dbReference>
<keyword evidence="2" id="KW-0808">Transferase</keyword>
<dbReference type="Proteomes" id="UP001055439">
    <property type="component" value="Chromosome 2"/>
</dbReference>
<evidence type="ECO:0000256" key="2">
    <source>
        <dbReference type="ARBA" id="ARBA00022679"/>
    </source>
</evidence>
<dbReference type="InterPro" id="IPR001077">
    <property type="entry name" value="COMT_C"/>
</dbReference>
<dbReference type="OrthoDB" id="1606438at2759"/>
<dbReference type="GO" id="GO:0032259">
    <property type="term" value="P:methylation"/>
    <property type="evidence" value="ECO:0007669"/>
    <property type="project" value="UniProtKB-KW"/>
</dbReference>
<dbReference type="GO" id="GO:0008171">
    <property type="term" value="F:O-methyltransferase activity"/>
    <property type="evidence" value="ECO:0007669"/>
    <property type="project" value="InterPro"/>
</dbReference>
<dbReference type="AlphaFoldDB" id="A0A9E7JQK7"/>
<evidence type="ECO:0000313" key="7">
    <source>
        <dbReference type="EMBL" id="URD90317.1"/>
    </source>
</evidence>
<dbReference type="InterPro" id="IPR029063">
    <property type="entry name" value="SAM-dependent_MTases_sf"/>
</dbReference>
<feature type="active site" description="Proton acceptor" evidence="4">
    <location>
        <position position="269"/>
    </location>
</feature>
<reference evidence="7" key="1">
    <citation type="submission" date="2022-05" db="EMBL/GenBank/DDBJ databases">
        <title>The Musa troglodytarum L. genome provides insights into the mechanism of non-climacteric behaviour and enrichment of carotenoids.</title>
        <authorList>
            <person name="Wang J."/>
        </authorList>
    </citation>
    <scope>NUCLEOTIDE SEQUENCE</scope>
    <source>
        <tissue evidence="7">Leaf</tissue>
    </source>
</reference>